<dbReference type="EMBL" id="NRGR01000005">
    <property type="protein sequence ID" value="PCC40822.1"/>
    <property type="molecule type" value="Genomic_DNA"/>
</dbReference>
<evidence type="ECO:0000256" key="8">
    <source>
        <dbReference type="RuleBase" id="RU363032"/>
    </source>
</evidence>
<dbReference type="GO" id="GO:0055085">
    <property type="term" value="P:transmembrane transport"/>
    <property type="evidence" value="ECO:0007669"/>
    <property type="project" value="InterPro"/>
</dbReference>
<evidence type="ECO:0000256" key="3">
    <source>
        <dbReference type="ARBA" id="ARBA00022475"/>
    </source>
</evidence>
<keyword evidence="6 8" id="KW-1133">Transmembrane helix</keyword>
<proteinExistence type="inferred from homology"/>
<dbReference type="PANTHER" id="PTHR43357:SF3">
    <property type="entry name" value="FE(3+)-TRANSPORT SYSTEM PERMEASE PROTEIN FBPB 2"/>
    <property type="match status" value="1"/>
</dbReference>
<feature type="transmembrane region" description="Helical" evidence="8">
    <location>
        <begin position="317"/>
        <end position="340"/>
    </location>
</feature>
<feature type="transmembrane region" description="Helical" evidence="8">
    <location>
        <begin position="449"/>
        <end position="466"/>
    </location>
</feature>
<feature type="transmembrane region" description="Helical" evidence="8">
    <location>
        <begin position="388"/>
        <end position="409"/>
    </location>
</feature>
<feature type="transmembrane region" description="Helical" evidence="8">
    <location>
        <begin position="267"/>
        <end position="285"/>
    </location>
</feature>
<evidence type="ECO:0000256" key="6">
    <source>
        <dbReference type="ARBA" id="ARBA00022989"/>
    </source>
</evidence>
<accession>A0A2A3YM44</accession>
<feature type="transmembrane region" description="Helical" evidence="8">
    <location>
        <begin position="558"/>
        <end position="578"/>
    </location>
</feature>
<dbReference type="PANTHER" id="PTHR43357">
    <property type="entry name" value="INNER MEMBRANE ABC TRANSPORTER PERMEASE PROTEIN YDCV"/>
    <property type="match status" value="1"/>
</dbReference>
<evidence type="ECO:0000256" key="5">
    <source>
        <dbReference type="ARBA" id="ARBA00022692"/>
    </source>
</evidence>
<evidence type="ECO:0000256" key="2">
    <source>
        <dbReference type="ARBA" id="ARBA00022448"/>
    </source>
</evidence>
<feature type="transmembrane region" description="Helical" evidence="8">
    <location>
        <begin position="12"/>
        <end position="37"/>
    </location>
</feature>
<keyword evidence="7 8" id="KW-0472">Membrane</keyword>
<feature type="transmembrane region" description="Helical" evidence="8">
    <location>
        <begin position="514"/>
        <end position="538"/>
    </location>
</feature>
<evidence type="ECO:0000313" key="10">
    <source>
        <dbReference type="EMBL" id="PCC40822.1"/>
    </source>
</evidence>
<evidence type="ECO:0000256" key="4">
    <source>
        <dbReference type="ARBA" id="ARBA00022519"/>
    </source>
</evidence>
<evidence type="ECO:0000256" key="1">
    <source>
        <dbReference type="ARBA" id="ARBA00004429"/>
    </source>
</evidence>
<feature type="transmembrane region" description="Helical" evidence="8">
    <location>
        <begin position="221"/>
        <end position="247"/>
    </location>
</feature>
<reference evidence="10 11" key="1">
    <citation type="journal article" date="2017" name="Elife">
        <title>Extensive horizontal gene transfer in cheese-associated bacteria.</title>
        <authorList>
            <person name="Bonham K.S."/>
            <person name="Wolfe B.E."/>
            <person name="Dutton R.J."/>
        </authorList>
    </citation>
    <scope>NUCLEOTIDE SEQUENCE [LARGE SCALE GENOMIC DNA]</scope>
    <source>
        <strain evidence="10 11">341_9</strain>
    </source>
</reference>
<organism evidence="10 11">
    <name type="scientific">Brachybacterium alimentarium</name>
    <dbReference type="NCBI Taxonomy" id="47845"/>
    <lineage>
        <taxon>Bacteria</taxon>
        <taxon>Bacillati</taxon>
        <taxon>Actinomycetota</taxon>
        <taxon>Actinomycetes</taxon>
        <taxon>Micrococcales</taxon>
        <taxon>Dermabacteraceae</taxon>
        <taxon>Brachybacterium</taxon>
    </lineage>
</organism>
<keyword evidence="4" id="KW-0997">Cell inner membrane</keyword>
<dbReference type="PROSITE" id="PS50928">
    <property type="entry name" value="ABC_TM1"/>
    <property type="match status" value="2"/>
</dbReference>
<feature type="transmembrane region" description="Helical" evidence="8">
    <location>
        <begin position="117"/>
        <end position="137"/>
    </location>
</feature>
<dbReference type="Gene3D" id="1.10.3720.10">
    <property type="entry name" value="MetI-like"/>
    <property type="match status" value="2"/>
</dbReference>
<keyword evidence="11" id="KW-1185">Reference proteome</keyword>
<comment type="similarity">
    <text evidence="8">Belongs to the binding-protein-dependent transport system permease family.</text>
</comment>
<dbReference type="GO" id="GO:0005886">
    <property type="term" value="C:plasma membrane"/>
    <property type="evidence" value="ECO:0007669"/>
    <property type="project" value="UniProtKB-SubCell"/>
</dbReference>
<keyword evidence="2 8" id="KW-0813">Transport</keyword>
<feature type="transmembrane region" description="Helical" evidence="8">
    <location>
        <begin position="83"/>
        <end position="105"/>
    </location>
</feature>
<comment type="caution">
    <text evidence="10">The sequence shown here is derived from an EMBL/GenBank/DDBJ whole genome shotgun (WGS) entry which is preliminary data.</text>
</comment>
<feature type="domain" description="ABC transmembrane type-1" evidence="9">
    <location>
        <begin position="384"/>
        <end position="578"/>
    </location>
</feature>
<evidence type="ECO:0000256" key="7">
    <source>
        <dbReference type="ARBA" id="ARBA00023136"/>
    </source>
</evidence>
<evidence type="ECO:0000259" key="9">
    <source>
        <dbReference type="PROSITE" id="PS50928"/>
    </source>
</evidence>
<dbReference type="CDD" id="cd06261">
    <property type="entry name" value="TM_PBP2"/>
    <property type="match status" value="2"/>
</dbReference>
<feature type="domain" description="ABC transmembrane type-1" evidence="9">
    <location>
        <begin position="79"/>
        <end position="289"/>
    </location>
</feature>
<gene>
    <name evidence="10" type="ORF">CIK66_02560</name>
</gene>
<dbReference type="Proteomes" id="UP000218598">
    <property type="component" value="Unassembled WGS sequence"/>
</dbReference>
<sequence>MGHRLRLYVRNPVVAIGVVALALFAYLIAAPIVSLLVDAFVVHRQDTAITQQGEGAPTSYYLWRVLVSPQATSIFWEPLANTLIIAVSAIVLALVIGGSAAWLLVRTNMWGRKWFSTALIVPYMLPAWTFALAWVTLFKNRTTGGQAGWMENLGFTIPNWLSYGRLPIILIFAVHFSPFVIMLIGNALKSFDTTLEESSRLLGASRLATTFRIVIPILRPALISAVTLMLAKILGEFGVAYILGLPVNMNVLATSLYRNVYSDQKGSAAVMVAAIVLIGALSLWVDTHFLRESKRFVTISGKSGSSGAVARLGRSRWVATLACTLLFTASVAIPIVVLALSTVMRNPGVFTASNFTLDFWVGKDLSTVGFSEGILRNSEVWQSAWNSVWIVGLAALLSGVSGLFVGYVVVRSPSPLLSAALRQLVFFPYLVPGIAFAVAYLSLFSVQRGPIPALYGTAAILVLIYFTEQMPFTSRSGISAMMQLGADPEESAQMAGAGWWRRFVTIVLPIQKGALASGAIMAFISGIKSLSLVVILAVPGMDVLTTLSIRLLDVGYSQAGNAVVLLIALISFTGTYTVQKVMKTDLAHGIGG</sequence>
<protein>
    <submittedName>
        <fullName evidence="10">ABC transporter permease</fullName>
    </submittedName>
</protein>
<dbReference type="SUPFAM" id="SSF161098">
    <property type="entry name" value="MetI-like"/>
    <property type="match status" value="2"/>
</dbReference>
<keyword evidence="5 8" id="KW-0812">Transmembrane</keyword>
<dbReference type="InterPro" id="IPR035906">
    <property type="entry name" value="MetI-like_sf"/>
</dbReference>
<evidence type="ECO:0000313" key="11">
    <source>
        <dbReference type="Proteomes" id="UP000218598"/>
    </source>
</evidence>
<feature type="transmembrane region" description="Helical" evidence="8">
    <location>
        <begin position="168"/>
        <end position="188"/>
    </location>
</feature>
<dbReference type="OrthoDB" id="9805974at2"/>
<dbReference type="AlphaFoldDB" id="A0A2A3YM44"/>
<dbReference type="Pfam" id="PF00528">
    <property type="entry name" value="BPD_transp_1"/>
    <property type="match status" value="2"/>
</dbReference>
<feature type="transmembrane region" description="Helical" evidence="8">
    <location>
        <begin position="421"/>
        <end position="443"/>
    </location>
</feature>
<keyword evidence="3" id="KW-1003">Cell membrane</keyword>
<dbReference type="InterPro" id="IPR000515">
    <property type="entry name" value="MetI-like"/>
</dbReference>
<comment type="subcellular location">
    <subcellularLocation>
        <location evidence="1">Cell inner membrane</location>
        <topology evidence="1">Multi-pass membrane protein</topology>
    </subcellularLocation>
    <subcellularLocation>
        <location evidence="8">Cell membrane</location>
        <topology evidence="8">Multi-pass membrane protein</topology>
    </subcellularLocation>
</comment>
<name>A0A2A3YM44_9MICO</name>